<proteinExistence type="predicted"/>
<reference evidence="2 3" key="1">
    <citation type="submission" date="2020-08" db="EMBL/GenBank/DDBJ databases">
        <title>Genomic Encyclopedia of Type Strains, Phase IV (KMG-IV): sequencing the most valuable type-strain genomes for metagenomic binning, comparative biology and taxonomic classification.</title>
        <authorList>
            <person name="Goeker M."/>
        </authorList>
    </citation>
    <scope>NUCLEOTIDE SEQUENCE [LARGE SCALE GENOMIC DNA]</scope>
    <source>
        <strain evidence="2 3">DSM 21769</strain>
    </source>
</reference>
<gene>
    <name evidence="2" type="ORF">HNR44_002275</name>
</gene>
<organism evidence="2 3">
    <name type="scientific">Geomicrobium halophilum</name>
    <dbReference type="NCBI Taxonomy" id="549000"/>
    <lineage>
        <taxon>Bacteria</taxon>
        <taxon>Bacillati</taxon>
        <taxon>Bacillota</taxon>
        <taxon>Bacilli</taxon>
        <taxon>Bacillales</taxon>
        <taxon>Geomicrobium</taxon>
    </lineage>
</organism>
<evidence type="ECO:0000256" key="1">
    <source>
        <dbReference type="SAM" id="Phobius"/>
    </source>
</evidence>
<name>A0A841PZQ4_9BACL</name>
<comment type="caution">
    <text evidence="2">The sequence shown here is derived from an EMBL/GenBank/DDBJ whole genome shotgun (WGS) entry which is preliminary data.</text>
</comment>
<accession>A0A841PZQ4</accession>
<feature type="transmembrane region" description="Helical" evidence="1">
    <location>
        <begin position="6"/>
        <end position="26"/>
    </location>
</feature>
<dbReference type="RefSeq" id="WP_184404346.1">
    <property type="nucleotide sequence ID" value="NZ_JACHHJ010000003.1"/>
</dbReference>
<evidence type="ECO:0000313" key="3">
    <source>
        <dbReference type="Proteomes" id="UP000568839"/>
    </source>
</evidence>
<feature type="transmembrane region" description="Helical" evidence="1">
    <location>
        <begin position="64"/>
        <end position="87"/>
    </location>
</feature>
<keyword evidence="1" id="KW-0472">Membrane</keyword>
<keyword evidence="1" id="KW-1133">Transmembrane helix</keyword>
<keyword evidence="1" id="KW-0812">Transmembrane</keyword>
<dbReference type="AlphaFoldDB" id="A0A841PZQ4"/>
<keyword evidence="3" id="KW-1185">Reference proteome</keyword>
<protein>
    <submittedName>
        <fullName evidence="2">Na+(H+)/acetate symporter ActP</fullName>
    </submittedName>
</protein>
<sequence length="91" mass="10503">MQSQIAIVVVFFFLFAVFLTQIFFVLKWFDQKVEMSKHLNINVGIIIGMTVVILFGFFQNDYSITFMLILPLAIIIFCTRNIAVYIIRGGT</sequence>
<evidence type="ECO:0000313" key="2">
    <source>
        <dbReference type="EMBL" id="MBB6450292.1"/>
    </source>
</evidence>
<dbReference type="EMBL" id="JACHHJ010000003">
    <property type="protein sequence ID" value="MBB6450292.1"/>
    <property type="molecule type" value="Genomic_DNA"/>
</dbReference>
<feature type="transmembrane region" description="Helical" evidence="1">
    <location>
        <begin position="38"/>
        <end position="58"/>
    </location>
</feature>
<dbReference type="Proteomes" id="UP000568839">
    <property type="component" value="Unassembled WGS sequence"/>
</dbReference>